<organism evidence="2 3">
    <name type="scientific">Micavibrio aeruginosavorus</name>
    <dbReference type="NCBI Taxonomy" id="349221"/>
    <lineage>
        <taxon>Bacteria</taxon>
        <taxon>Pseudomonadati</taxon>
        <taxon>Bdellovibrionota</taxon>
        <taxon>Bdellovibrionia</taxon>
        <taxon>Bdellovibrionales</taxon>
        <taxon>Pseudobdellovibrionaceae</taxon>
        <taxon>Micavibrio</taxon>
    </lineage>
</organism>
<dbReference type="EMBL" id="CP066681">
    <property type="protein sequence ID" value="QQG37072.1"/>
    <property type="molecule type" value="Genomic_DNA"/>
</dbReference>
<name>A0A7T5R3X4_9BACT</name>
<evidence type="ECO:0000313" key="3">
    <source>
        <dbReference type="Proteomes" id="UP000595362"/>
    </source>
</evidence>
<evidence type="ECO:0000313" key="2">
    <source>
        <dbReference type="EMBL" id="QQG37072.1"/>
    </source>
</evidence>
<protein>
    <recommendedName>
        <fullName evidence="4">BFD-like [2Fe-2S]-binding domain-containing protein</fullName>
    </recommendedName>
</protein>
<dbReference type="Proteomes" id="UP000595362">
    <property type="component" value="Chromosome"/>
</dbReference>
<gene>
    <name evidence="2" type="ORF">HYS17_04720</name>
</gene>
<evidence type="ECO:0008006" key="4">
    <source>
        <dbReference type="Google" id="ProtNLM"/>
    </source>
</evidence>
<feature type="region of interest" description="Disordered" evidence="1">
    <location>
        <begin position="73"/>
        <end position="97"/>
    </location>
</feature>
<accession>A0A7T5R3X4</accession>
<sequence>MIICSCNPEDEHGNRFNEKAVERFLQKHGDKPVKVKEIYAGCTGGKQPQCGSCICMLREEAQTHNNRVTVQQLKNTLPDAGTAPQPVKRTPQPAGTP</sequence>
<dbReference type="AlphaFoldDB" id="A0A7T5R3X4"/>
<reference evidence="2 3" key="1">
    <citation type="submission" date="2020-07" db="EMBL/GenBank/DDBJ databases">
        <title>Huge and variable diversity of episymbiotic CPR bacteria and DPANN archaea in groundwater ecosystems.</title>
        <authorList>
            <person name="He C.Y."/>
            <person name="Keren R."/>
            <person name="Whittaker M."/>
            <person name="Farag I.F."/>
            <person name="Doudna J."/>
            <person name="Cate J.H.D."/>
            <person name="Banfield J.F."/>
        </authorList>
    </citation>
    <scope>NUCLEOTIDE SEQUENCE [LARGE SCALE GENOMIC DNA]</scope>
    <source>
        <strain evidence="2">NC_groundwater_70_Ag_B-0.1um_54_66</strain>
    </source>
</reference>
<evidence type="ECO:0000256" key="1">
    <source>
        <dbReference type="SAM" id="MobiDB-lite"/>
    </source>
</evidence>
<proteinExistence type="predicted"/>